<gene>
    <name evidence="3" type="ORF">HSCHL_1438</name>
</gene>
<dbReference type="EMBL" id="PEBV01000010">
    <property type="protein sequence ID" value="PTQ53810.1"/>
    <property type="molecule type" value="Genomic_DNA"/>
</dbReference>
<evidence type="ECO:0000313" key="3">
    <source>
        <dbReference type="EMBL" id="PTQ53810.1"/>
    </source>
</evidence>
<feature type="chain" id="PRO_5015400438" evidence="2">
    <location>
        <begin position="26"/>
        <end position="192"/>
    </location>
</feature>
<name>A0A2T5GC97_HYDSH</name>
<reference evidence="3 4" key="1">
    <citation type="submission" date="2017-08" db="EMBL/GenBank/DDBJ databases">
        <title>Burning lignite coal seam in the remote Altai Mountains harbors a hydrogen-driven thermophilic microbial community.</title>
        <authorList>
            <person name="Kadnikov V.V."/>
            <person name="Mardanov A.V."/>
            <person name="Ivasenko D."/>
            <person name="Beletsky A.V."/>
            <person name="Karnachuk O.V."/>
            <person name="Ravin N.V."/>
        </authorList>
    </citation>
    <scope>NUCLEOTIDE SEQUENCE [LARGE SCALE GENOMIC DNA]</scope>
    <source>
        <strain evidence="3">AL33</strain>
    </source>
</reference>
<evidence type="ECO:0000256" key="2">
    <source>
        <dbReference type="SAM" id="SignalP"/>
    </source>
</evidence>
<keyword evidence="2" id="KW-0732">Signal</keyword>
<comment type="caution">
    <text evidence="3">The sequence shown here is derived from an EMBL/GenBank/DDBJ whole genome shotgun (WGS) entry which is preliminary data.</text>
</comment>
<feature type="compositionally biased region" description="Low complexity" evidence="1">
    <location>
        <begin position="59"/>
        <end position="77"/>
    </location>
</feature>
<dbReference type="AlphaFoldDB" id="A0A2T5GC97"/>
<feature type="compositionally biased region" description="Gly residues" evidence="1">
    <location>
        <begin position="78"/>
        <end position="89"/>
    </location>
</feature>
<evidence type="ECO:0000256" key="1">
    <source>
        <dbReference type="SAM" id="MobiDB-lite"/>
    </source>
</evidence>
<sequence length="192" mass="18910">MTMRTRLRALGAGVLLIGVASLAYADANAGIPGSADDPLVTKSYVDEKLEALRAELRGTAPSSGAGSNAPAGAPTSGSGSGSGSSGASGGGAAVTAMPYQVLALKPGDILRGGSGTMLIVRTGKALAIGNAGGNGLSDVTAGIDVKDGQPVKYDHLLVVPSKDGRGIRVVGDATCYVTVWGPYEIVRGGSGR</sequence>
<protein>
    <submittedName>
        <fullName evidence="3">Uncharacterized protein</fullName>
    </submittedName>
</protein>
<dbReference type="RefSeq" id="WP_220677655.1">
    <property type="nucleotide sequence ID" value="NZ_PEBV01000010.1"/>
</dbReference>
<accession>A0A2T5GC97</accession>
<organism evidence="3 4">
    <name type="scientific">Hydrogenibacillus schlegelii</name>
    <name type="common">Bacillus schlegelii</name>
    <dbReference type="NCBI Taxonomy" id="1484"/>
    <lineage>
        <taxon>Bacteria</taxon>
        <taxon>Bacillati</taxon>
        <taxon>Bacillota</taxon>
        <taxon>Bacilli</taxon>
        <taxon>Bacillales</taxon>
        <taxon>Bacillales Family X. Incertae Sedis</taxon>
        <taxon>Hydrogenibacillus</taxon>
    </lineage>
</organism>
<feature type="signal peptide" evidence="2">
    <location>
        <begin position="1"/>
        <end position="25"/>
    </location>
</feature>
<feature type="region of interest" description="Disordered" evidence="1">
    <location>
        <begin position="59"/>
        <end position="89"/>
    </location>
</feature>
<proteinExistence type="predicted"/>
<dbReference type="Proteomes" id="UP000244180">
    <property type="component" value="Unassembled WGS sequence"/>
</dbReference>
<evidence type="ECO:0000313" key="4">
    <source>
        <dbReference type="Proteomes" id="UP000244180"/>
    </source>
</evidence>